<evidence type="ECO:0000256" key="1">
    <source>
        <dbReference type="ARBA" id="ARBA00001946"/>
    </source>
</evidence>
<keyword evidence="11" id="KW-0539">Nucleus</keyword>
<evidence type="ECO:0000256" key="4">
    <source>
        <dbReference type="ARBA" id="ARBA00022722"/>
    </source>
</evidence>
<keyword evidence="5" id="KW-0479">Metal-binding</keyword>
<keyword evidence="7" id="KW-0227">DNA damage</keyword>
<keyword evidence="6" id="KW-0255">Endonuclease</keyword>
<proteinExistence type="inferred from homology"/>
<dbReference type="InterPro" id="IPR001044">
    <property type="entry name" value="XPG/Rad2_eukaryotes"/>
</dbReference>
<feature type="region of interest" description="Disordered" evidence="13">
    <location>
        <begin position="305"/>
        <end position="344"/>
    </location>
</feature>
<evidence type="ECO:0000256" key="12">
    <source>
        <dbReference type="SAM" id="Coils"/>
    </source>
</evidence>
<dbReference type="GO" id="GO:0005634">
    <property type="term" value="C:nucleus"/>
    <property type="evidence" value="ECO:0007669"/>
    <property type="project" value="UniProtKB-SubCell"/>
</dbReference>
<dbReference type="SMART" id="SM00485">
    <property type="entry name" value="XPGN"/>
    <property type="match status" value="1"/>
</dbReference>
<comment type="caution">
    <text evidence="16">The sequence shown here is derived from an EMBL/GenBank/DDBJ whole genome shotgun (WGS) entry which is preliminary data.</text>
</comment>
<feature type="compositionally biased region" description="Basic and acidic residues" evidence="13">
    <location>
        <begin position="1399"/>
        <end position="1413"/>
    </location>
</feature>
<reference evidence="17" key="1">
    <citation type="submission" date="2019-07" db="EMBL/GenBank/DDBJ databases">
        <title>De Novo Assembly of kiwifruit Actinidia rufa.</title>
        <authorList>
            <person name="Sugita-Konishi S."/>
            <person name="Sato K."/>
            <person name="Mori E."/>
            <person name="Abe Y."/>
            <person name="Kisaki G."/>
            <person name="Hamano K."/>
            <person name="Suezawa K."/>
            <person name="Otani M."/>
            <person name="Fukuda T."/>
            <person name="Manabe T."/>
            <person name="Gomi K."/>
            <person name="Tabuchi M."/>
            <person name="Akimitsu K."/>
            <person name="Kataoka I."/>
        </authorList>
    </citation>
    <scope>NUCLEOTIDE SEQUENCE [LARGE SCALE GENOMIC DNA]</scope>
    <source>
        <strain evidence="17">cv. Fuchu</strain>
    </source>
</reference>
<evidence type="ECO:0000256" key="10">
    <source>
        <dbReference type="ARBA" id="ARBA00023204"/>
    </source>
</evidence>
<dbReference type="Pfam" id="PF00867">
    <property type="entry name" value="XPG_I"/>
    <property type="match status" value="1"/>
</dbReference>
<dbReference type="InterPro" id="IPR008918">
    <property type="entry name" value="HhH2"/>
</dbReference>
<dbReference type="InterPro" id="IPR019974">
    <property type="entry name" value="XPG_CS"/>
</dbReference>
<dbReference type="PRINTS" id="PR00066">
    <property type="entry name" value="XRODRMPGMNTG"/>
</dbReference>
<feature type="region of interest" description="Disordered" evidence="13">
    <location>
        <begin position="1183"/>
        <end position="1309"/>
    </location>
</feature>
<feature type="region of interest" description="Disordered" evidence="13">
    <location>
        <begin position="1366"/>
        <end position="1413"/>
    </location>
</feature>
<organism evidence="16 17">
    <name type="scientific">Actinidia rufa</name>
    <dbReference type="NCBI Taxonomy" id="165716"/>
    <lineage>
        <taxon>Eukaryota</taxon>
        <taxon>Viridiplantae</taxon>
        <taxon>Streptophyta</taxon>
        <taxon>Embryophyta</taxon>
        <taxon>Tracheophyta</taxon>
        <taxon>Spermatophyta</taxon>
        <taxon>Magnoliopsida</taxon>
        <taxon>eudicotyledons</taxon>
        <taxon>Gunneridae</taxon>
        <taxon>Pentapetalae</taxon>
        <taxon>asterids</taxon>
        <taxon>Ericales</taxon>
        <taxon>Actinidiaceae</taxon>
        <taxon>Actinidia</taxon>
    </lineage>
</organism>
<evidence type="ECO:0000259" key="14">
    <source>
        <dbReference type="SMART" id="SM00484"/>
    </source>
</evidence>
<dbReference type="PANTHER" id="PTHR16171:SF7">
    <property type="entry name" value="DNA REPAIR PROTEIN RAD2"/>
    <property type="match status" value="1"/>
</dbReference>
<dbReference type="InterPro" id="IPR006085">
    <property type="entry name" value="XPG_DNA_repair_N"/>
</dbReference>
<dbReference type="CDD" id="cd09904">
    <property type="entry name" value="H3TH_XPG"/>
    <property type="match status" value="1"/>
</dbReference>
<evidence type="ECO:0000256" key="6">
    <source>
        <dbReference type="ARBA" id="ARBA00022759"/>
    </source>
</evidence>
<keyword evidence="16" id="KW-0269">Exonuclease</keyword>
<evidence type="ECO:0000256" key="3">
    <source>
        <dbReference type="ARBA" id="ARBA00005283"/>
    </source>
</evidence>
<dbReference type="OrthoDB" id="31113at2759"/>
<keyword evidence="17" id="KW-1185">Reference proteome</keyword>
<dbReference type="GO" id="GO:0004520">
    <property type="term" value="F:DNA endonuclease activity"/>
    <property type="evidence" value="ECO:0007669"/>
    <property type="project" value="TreeGrafter"/>
</dbReference>
<keyword evidence="4" id="KW-0540">Nuclease</keyword>
<sequence length="1562" mass="172460">MGVHGLWELLAPVGRRVSVETLAGKKLAIDASIWMVQFMKAMRDERGEMVRNAHLLGFFRRICKLLFLRTKPVFVFDGGTPALKRRTVIARRRQRENAQAKIRKTAEKLLLNHLKEMRLKELADDLKRQSQNNGAKGKKVISDQIEMADNNAEGRNTVPFNCNQEELDEMLAASLAAEEDGIFVGSASTSGVGILSEEEDGDEDEEMVLPAMNGKVDPAALAALPPSMQLDLLVQAPAKFSELQIQAYLKTVAFRREIDEVQKSAAGKGVGGVQTSRIASEANREFIFSTSFTGDKDVLTSAGVERQGEKLDQTPSESAPSVPLDSIESTKKSNAETGSIADDPERVFAGDIQTYLDERGHVRVSRVRALGIRMTRDLQRNLDLMKEIEQDIVHTNEIANKESLLDKNAGDVSRSLPDKVNVKETSCHGSGGSVHLDDRNDQSTSKNPNLMEISFEDDCGHKCLDVEDDLFARLVAGDPVMISSGDNSPSKKHSFESDSDFDWEEGVIEEKGDGSTHDVRKESRLSFAEGGSNYDSEVEWEDGDPDVLKYASTSLAEPRKFSSKGALEEEALFQEAIRRSLEDLTGQQSSDAPFADDKSKKARTMAGEIAVVGSVCQESDNTGSNLPMENVVQIEKSSYGVVGGVESLDVEARMNKLNTDISLGQQFAPSMSVNTHNSMGGLREKPFARDPTYHVELMQQDTSEGNVLGEIGHKKSIARVEEKGVYLSVEKLASNVSSRVSTCATTCSGVNSQISDMVSEETPCVILANAQLNAFEAAENRHILETIEHGDSSVKESTNHDVVQKMSEEQKGDEMAEQRGSLIEKFTSKDDREQPIEVAEASLEEDLLNLSKERIDLADEQRKLERNAESVSGEMFAECQELLQMFGLPYIIAPMEAEAQCAYMELANLVDGVVTDDSDVFLFGAKSVYKNIFDERKYVETYFMKDIENELGQTREKLIRMALLLGSDYTEGVSGIGIVNAVEVVNAFPEEDGLRKFREWIESPDPTILGKFDVKTGSSSRKRGSKVSDNDVSCSNSTMEGLAASDQTVLQTMDDIQKTKQIFVDKHRNVSKNWHIPSTFPNEAVISAYASPQVDNSTEPFSWGKPDLFVLRKLCWEKFGWSTQKADELLLPVLKEYNKHETQLRLEAFYSFNERFAKIRSKRIKKAVKGITGKKSFELMDDSVQDASKSRKKRRVSPSDSREDKLVDSSSGVEDCVTKDESNSVQRSTAKQTRTMERAEPVPSEARNPEPLVQRAGRRNTNQNLSPRGRDRRSERGRAVGRGRRKKKPCHANAKNSSDEGSNSNYEQEMQVEKLEGTTMEYGRIDLVGLMQTCTALLSSCKYEVLHINSTRIRKAVKYNLDDLEMDEPGKADQDEENSSDKEAVQEEPSANHSLLGEKTQHKAGDPSFEEHSGGDYLEMGGGFCMGEAEPELETDQTSLGQNCDPSFEAELCKQYLNMGGFCLDEGGTSKDPGTCCSNPARPSLSADANPAHSDFAVEADPDIGSVQLVSSPTRAVEGSIGDYRSGLGISPPDSTRKDDSGTAPVNSLLAMPNLIRKRRKS</sequence>
<dbReference type="CDD" id="cd09868">
    <property type="entry name" value="PIN_XPG_RAD2"/>
    <property type="match status" value="2"/>
</dbReference>
<dbReference type="Pfam" id="PF00752">
    <property type="entry name" value="XPG_N"/>
    <property type="match status" value="1"/>
</dbReference>
<gene>
    <name evidence="16" type="ORF">Acr_00g0094090</name>
</gene>
<evidence type="ECO:0000256" key="13">
    <source>
        <dbReference type="SAM" id="MobiDB-lite"/>
    </source>
</evidence>
<protein>
    <submittedName>
        <fullName evidence="16">5'-3' exonuclease family protein</fullName>
    </submittedName>
</protein>
<dbReference type="Gene3D" id="3.40.50.1010">
    <property type="entry name" value="5'-nuclease"/>
    <property type="match status" value="2"/>
</dbReference>
<evidence type="ECO:0000256" key="8">
    <source>
        <dbReference type="ARBA" id="ARBA00022801"/>
    </source>
</evidence>
<dbReference type="EMBL" id="BJWL01000444">
    <property type="protein sequence ID" value="GFS45086.1"/>
    <property type="molecule type" value="Genomic_DNA"/>
</dbReference>
<accession>A0A7J0DY14</accession>
<dbReference type="GO" id="GO:0004527">
    <property type="term" value="F:exonuclease activity"/>
    <property type="evidence" value="ECO:0007669"/>
    <property type="project" value="UniProtKB-KW"/>
</dbReference>
<dbReference type="FunFam" id="3.40.50.1010:FF:000029">
    <property type="entry name" value="DNA repair protein UVH3"/>
    <property type="match status" value="1"/>
</dbReference>
<dbReference type="GO" id="GO:0046872">
    <property type="term" value="F:metal ion binding"/>
    <property type="evidence" value="ECO:0007669"/>
    <property type="project" value="UniProtKB-KW"/>
</dbReference>
<keyword evidence="12" id="KW-0175">Coiled coil</keyword>
<keyword evidence="8" id="KW-0378">Hydrolase</keyword>
<dbReference type="SUPFAM" id="SSF47807">
    <property type="entry name" value="5' to 3' exonuclease, C-terminal subdomain"/>
    <property type="match status" value="1"/>
</dbReference>
<dbReference type="InterPro" id="IPR029060">
    <property type="entry name" value="PIN-like_dom_sf"/>
</dbReference>
<feature type="compositionally biased region" description="Polar residues" evidence="13">
    <location>
        <begin position="1294"/>
        <end position="1308"/>
    </location>
</feature>
<dbReference type="GO" id="GO:0003697">
    <property type="term" value="F:single-stranded DNA binding"/>
    <property type="evidence" value="ECO:0007669"/>
    <property type="project" value="InterPro"/>
</dbReference>
<feature type="coiled-coil region" evidence="12">
    <location>
        <begin position="840"/>
        <end position="867"/>
    </location>
</feature>
<dbReference type="InterPro" id="IPR006086">
    <property type="entry name" value="XPG-I_dom"/>
</dbReference>
<feature type="compositionally biased region" description="Basic and acidic residues" evidence="13">
    <location>
        <begin position="1368"/>
        <end position="1385"/>
    </location>
</feature>
<evidence type="ECO:0000256" key="2">
    <source>
        <dbReference type="ARBA" id="ARBA00004123"/>
    </source>
</evidence>
<dbReference type="SMART" id="SM00484">
    <property type="entry name" value="XPGI"/>
    <property type="match status" value="1"/>
</dbReference>
<comment type="subcellular location">
    <subcellularLocation>
        <location evidence="2">Nucleus</location>
    </subcellularLocation>
</comment>
<dbReference type="FunFam" id="1.10.150.20:FF:000050">
    <property type="entry name" value="DNA repair protein UVH3"/>
    <property type="match status" value="1"/>
</dbReference>
<dbReference type="InterPro" id="IPR006084">
    <property type="entry name" value="XPG/Rad2"/>
</dbReference>
<evidence type="ECO:0000313" key="17">
    <source>
        <dbReference type="Proteomes" id="UP000585474"/>
    </source>
</evidence>
<feature type="compositionally biased region" description="Polar residues" evidence="13">
    <location>
        <begin position="1223"/>
        <end position="1233"/>
    </location>
</feature>
<dbReference type="InterPro" id="IPR036279">
    <property type="entry name" value="5-3_exonuclease_C_sf"/>
</dbReference>
<dbReference type="FunFam" id="3.40.50.1010:FF:000031">
    <property type="entry name" value="DNA repair protein UVH3"/>
    <property type="match status" value="1"/>
</dbReference>
<dbReference type="PROSITE" id="PS00842">
    <property type="entry name" value="XPG_2"/>
    <property type="match status" value="1"/>
</dbReference>
<dbReference type="SMART" id="SM00279">
    <property type="entry name" value="HhH2"/>
    <property type="match status" value="1"/>
</dbReference>
<feature type="region of interest" description="Disordered" evidence="13">
    <location>
        <begin position="422"/>
        <end position="448"/>
    </location>
</feature>
<evidence type="ECO:0000256" key="7">
    <source>
        <dbReference type="ARBA" id="ARBA00022763"/>
    </source>
</evidence>
<keyword evidence="9" id="KW-0460">Magnesium</keyword>
<feature type="domain" description="XPG N-terminal" evidence="15">
    <location>
        <begin position="1"/>
        <end position="98"/>
    </location>
</feature>
<evidence type="ECO:0000256" key="9">
    <source>
        <dbReference type="ARBA" id="ARBA00022842"/>
    </source>
</evidence>
<feature type="region of interest" description="Disordered" evidence="13">
    <location>
        <begin position="481"/>
        <end position="504"/>
    </location>
</feature>
<dbReference type="GO" id="GO:0006289">
    <property type="term" value="P:nucleotide-excision repair"/>
    <property type="evidence" value="ECO:0007669"/>
    <property type="project" value="InterPro"/>
</dbReference>
<evidence type="ECO:0000256" key="11">
    <source>
        <dbReference type="ARBA" id="ARBA00023242"/>
    </source>
</evidence>
<feature type="compositionally biased region" description="Basic and acidic residues" evidence="13">
    <location>
        <begin position="1268"/>
        <end position="1278"/>
    </location>
</feature>
<evidence type="ECO:0000259" key="15">
    <source>
        <dbReference type="SMART" id="SM00485"/>
    </source>
</evidence>
<dbReference type="PRINTS" id="PR00853">
    <property type="entry name" value="XPGRADSUPER"/>
</dbReference>
<name>A0A7J0DY14_9ERIC</name>
<keyword evidence="10" id="KW-0234">DNA repair</keyword>
<dbReference type="SUPFAM" id="SSF88723">
    <property type="entry name" value="PIN domain-like"/>
    <property type="match status" value="1"/>
</dbReference>
<feature type="domain" description="XPG-I" evidence="14">
    <location>
        <begin position="884"/>
        <end position="953"/>
    </location>
</feature>
<evidence type="ECO:0000313" key="16">
    <source>
        <dbReference type="EMBL" id="GFS45086.1"/>
    </source>
</evidence>
<dbReference type="PANTHER" id="PTHR16171">
    <property type="entry name" value="DNA REPAIR PROTEIN COMPLEMENTING XP-G CELLS-RELATED"/>
    <property type="match status" value="1"/>
</dbReference>
<dbReference type="PROSITE" id="PS00841">
    <property type="entry name" value="XPG_1"/>
    <property type="match status" value="1"/>
</dbReference>
<evidence type="ECO:0000256" key="5">
    <source>
        <dbReference type="ARBA" id="ARBA00022723"/>
    </source>
</evidence>
<feature type="compositionally biased region" description="Basic residues" evidence="13">
    <location>
        <begin position="1279"/>
        <end position="1290"/>
    </location>
</feature>
<comment type="similarity">
    <text evidence="3">Belongs to the XPG/RAD2 endonuclease family. XPG subfamily.</text>
</comment>
<feature type="region of interest" description="Disordered" evidence="13">
    <location>
        <begin position="1516"/>
        <end position="1562"/>
    </location>
</feature>
<dbReference type="Gene3D" id="1.10.150.20">
    <property type="entry name" value="5' to 3' exonuclease, C-terminal subdomain"/>
    <property type="match status" value="1"/>
</dbReference>
<comment type="cofactor">
    <cofactor evidence="1">
        <name>Mg(2+)</name>
        <dbReference type="ChEBI" id="CHEBI:18420"/>
    </cofactor>
</comment>
<dbReference type="Proteomes" id="UP000585474">
    <property type="component" value="Unassembled WGS sequence"/>
</dbReference>
<feature type="region of interest" description="Disordered" evidence="13">
    <location>
        <begin position="1014"/>
        <end position="1033"/>
    </location>
</feature>